<evidence type="ECO:0000313" key="2">
    <source>
        <dbReference type="EMBL" id="QHT87485.1"/>
    </source>
</evidence>
<dbReference type="EMBL" id="MN740090">
    <property type="protein sequence ID" value="QHT87485.1"/>
    <property type="molecule type" value="Genomic_DNA"/>
</dbReference>
<sequence length="107" mass="12647">MLKNKNQNKWLIAFRNKFINDVVKLNVWAIKQKNKFIKALGNRFKNGGLYTAGLIPGRTSNTLMSNIDFYEMLEKMQLSFGGKTKRKRCKRGSRKNRLTKRCQKYNR</sequence>
<name>A0A6C0I505_9ZZZZ</name>
<organism evidence="2">
    <name type="scientific">viral metagenome</name>
    <dbReference type="NCBI Taxonomy" id="1070528"/>
    <lineage>
        <taxon>unclassified sequences</taxon>
        <taxon>metagenomes</taxon>
        <taxon>organismal metagenomes</taxon>
    </lineage>
</organism>
<protein>
    <submittedName>
        <fullName evidence="2">Uncharacterized protein</fullName>
    </submittedName>
</protein>
<proteinExistence type="predicted"/>
<dbReference type="AlphaFoldDB" id="A0A6C0I505"/>
<reference evidence="2" key="1">
    <citation type="journal article" date="2020" name="Nature">
        <title>Giant virus diversity and host interactions through global metagenomics.</title>
        <authorList>
            <person name="Schulz F."/>
            <person name="Roux S."/>
            <person name="Paez-Espino D."/>
            <person name="Jungbluth S."/>
            <person name="Walsh D.A."/>
            <person name="Denef V.J."/>
            <person name="McMahon K.D."/>
            <person name="Konstantinidis K.T."/>
            <person name="Eloe-Fadrosh E.A."/>
            <person name="Kyrpides N.C."/>
            <person name="Woyke T."/>
        </authorList>
    </citation>
    <scope>NUCLEOTIDE SEQUENCE</scope>
    <source>
        <strain evidence="2">GVMAG-M-3300023184-190</strain>
    </source>
</reference>
<evidence type="ECO:0000256" key="1">
    <source>
        <dbReference type="SAM" id="MobiDB-lite"/>
    </source>
</evidence>
<accession>A0A6C0I505</accession>
<feature type="region of interest" description="Disordered" evidence="1">
    <location>
        <begin position="83"/>
        <end position="107"/>
    </location>
</feature>